<gene>
    <name evidence="2" type="ORF">F1728_27585</name>
</gene>
<proteinExistence type="predicted"/>
<keyword evidence="1" id="KW-1133">Transmembrane helix</keyword>
<feature type="transmembrane region" description="Helical" evidence="1">
    <location>
        <begin position="1293"/>
        <end position="1315"/>
    </location>
</feature>
<feature type="transmembrane region" description="Helical" evidence="1">
    <location>
        <begin position="626"/>
        <end position="648"/>
    </location>
</feature>
<accession>A0A6I6ALP0</accession>
<evidence type="ECO:0000256" key="1">
    <source>
        <dbReference type="SAM" id="Phobius"/>
    </source>
</evidence>
<dbReference type="InterPro" id="IPR027463">
    <property type="entry name" value="AcrB_DN_DC_subdom"/>
</dbReference>
<evidence type="ECO:0000313" key="3">
    <source>
        <dbReference type="Proteomes" id="UP000427281"/>
    </source>
</evidence>
<feature type="transmembrane region" description="Helical" evidence="1">
    <location>
        <begin position="478"/>
        <end position="499"/>
    </location>
</feature>
<dbReference type="SUPFAM" id="SSF82714">
    <property type="entry name" value="Multidrug efflux transporter AcrB TolC docking domain, DN and DC subdomains"/>
    <property type="match status" value="2"/>
</dbReference>
<evidence type="ECO:0000313" key="2">
    <source>
        <dbReference type="EMBL" id="QGQ27116.1"/>
    </source>
</evidence>
<dbReference type="Gene3D" id="3.30.2090.10">
    <property type="entry name" value="Multidrug efflux transporter AcrB TolC docking domain, DN and DC subdomains"/>
    <property type="match status" value="2"/>
</dbReference>
<dbReference type="SUPFAM" id="SSF82693">
    <property type="entry name" value="Multidrug efflux transporter AcrB pore domain, PN1, PN2, PC1 and PC2 subdomains"/>
    <property type="match status" value="2"/>
</dbReference>
<feature type="transmembrane region" description="Helical" evidence="1">
    <location>
        <begin position="31"/>
        <end position="50"/>
    </location>
</feature>
<feature type="transmembrane region" description="Helical" evidence="1">
    <location>
        <begin position="660"/>
        <end position="681"/>
    </location>
</feature>
<feature type="transmembrane region" description="Helical" evidence="1">
    <location>
        <begin position="452"/>
        <end position="472"/>
    </location>
</feature>
<keyword evidence="1" id="KW-0472">Membrane</keyword>
<dbReference type="Gene3D" id="3.30.70.1430">
    <property type="entry name" value="Multidrug efflux transporter AcrB pore domain"/>
    <property type="match status" value="2"/>
</dbReference>
<feature type="transmembrane region" description="Helical" evidence="1">
    <location>
        <begin position="727"/>
        <end position="747"/>
    </location>
</feature>
<dbReference type="SUPFAM" id="SSF82866">
    <property type="entry name" value="Multidrug efflux transporter AcrB transmembrane domain"/>
    <property type="match status" value="2"/>
</dbReference>
<feature type="transmembrane region" description="Helical" evidence="1">
    <location>
        <begin position="1211"/>
        <end position="1235"/>
    </location>
</feature>
<feature type="transmembrane region" description="Helical" evidence="1">
    <location>
        <begin position="565"/>
        <end position="585"/>
    </location>
</feature>
<feature type="transmembrane region" description="Helical" evidence="1">
    <location>
        <begin position="1137"/>
        <end position="1156"/>
    </location>
</feature>
<feature type="transmembrane region" description="Helical" evidence="1">
    <location>
        <begin position="1163"/>
        <end position="1183"/>
    </location>
</feature>
<dbReference type="InterPro" id="IPR001036">
    <property type="entry name" value="Acrflvin-R"/>
</dbReference>
<dbReference type="Proteomes" id="UP000427281">
    <property type="component" value="Chromosome"/>
</dbReference>
<protein>
    <submittedName>
        <fullName evidence="2">Efflux RND transporter permease subunit</fullName>
    </submittedName>
</protein>
<dbReference type="Gene3D" id="3.30.70.1440">
    <property type="entry name" value="Multidrug efflux transporter AcrB pore domain"/>
    <property type="match status" value="1"/>
</dbReference>
<feature type="transmembrane region" description="Helical" evidence="1">
    <location>
        <begin position="1264"/>
        <end position="1281"/>
    </location>
</feature>
<keyword evidence="3" id="KW-1185">Reference proteome</keyword>
<name>A0A6I6ALP0_9PLAN</name>
<dbReference type="PANTHER" id="PTHR32063:SF19">
    <property type="entry name" value="CATION EFFLUX SYSTEM PROTEIN CUSA"/>
    <property type="match status" value="1"/>
</dbReference>
<feature type="transmembrane region" description="Helical" evidence="1">
    <location>
        <begin position="526"/>
        <end position="545"/>
    </location>
</feature>
<dbReference type="Gene3D" id="3.30.70.1320">
    <property type="entry name" value="Multidrug efflux transporter AcrB pore domain like"/>
    <property type="match status" value="2"/>
</dbReference>
<dbReference type="PANTHER" id="PTHR32063">
    <property type="match status" value="1"/>
</dbReference>
<dbReference type="Pfam" id="PF00873">
    <property type="entry name" value="ACR_tran"/>
    <property type="match status" value="4"/>
</dbReference>
<sequence length="1338" mass="149016">MMVTDSENPNLVPEPHSLLDKTIWFCLNNKLVVLLMVIVILVWGAMVAPFDWDLGSLPRDPVPVDAIPDIGENQQIVFTQWMGRSPQDVEDQIGYPLTVALLGLPEVKTIRSYSMFGFSTIYVIFNEKAEFYWSRTRVLEKLNSLPTGTLPEGVQPTLGPDATALGQIFWYTLEGYDPDGNVVGGWDLHELRTTQDWYVRYALNSAEGISEVASIGGFVQEYQIDVDPDAMRANKVSLGEVFNAVRMTNVDVGARTIELNKAEYVVRGLGFIKQVEDLEKTVLKVHDNVPITIKDVAKVTLGPALRRGALDKEGAEVVGGVCVVRYGYNPLAAIKNVKRMIGEVSPGLPTKVLIDFKKTTRKEITQYAKAHGFDAYENDLLNNSAWVQHLRSLDRNKRPEWATISQITVVPFYDRTGLIYETLGTLNTALTEEILVTIIVILISVMHLRSSVLISALLPLAVLMCFIGMKTFGVDANIVALSGIAIAIGTMVDMGIILCENILKHLEEADPDEDRLKVIFNASREVAGAVLTAVSTTIISFLPVFTMIGAEGKLFKPLAFTKTFALIASVIVALTIIPPVAHVLFTGRLRSEALRRYLHWSVIIVGMVTLLLAILAAMPMSSDSSITYFSIPWWVGAIVMALGTYKLLESRIPKSLHQFGPWSANGVAVVVVGLILTDHWLPLGPDKGFVRNLIFVVLLIGGLLAFFQIFQRFIYEPLLRWCLRNKALFLMIPIVILMLGSCVWLGFDRVFGFFPAPIRNSTPWKAVANTLPGLGKEFMPPLDEGSFLYMPTTMPHASIGEAMDVLQLQDRLLISIPEVESVVGKVGRVDSPLDPAPISMIETVITYKSEYVTNKEGHRLKFRYDDTKSDFIRDEKGNLIEDPNGRAFRQWRDHIRSPNDIWKEITAAADLPGTTSAPKLQPIAARIVMLQSGMRAPMGLKVKGPDLETIERVALDIEQLLKKVPSVEASAVIADRIVGKPYLEIDIDRDAIKRYGLHIRTVQDVIEVAIGGQKITTTVEGRERYPVRVRYARELRDEIETLDRILVPTPAGQQIPLEQLAKIRYTRGPQTIKSEDTFLLGYVLFDMKPGNAEVDVVEECQRYLKQKIDDGTLVLPPGVSYAFAGSYENQIRSQKTLMVVLPLALFVIFLILYFQFRSVITTSLVFSGIMIAWSGGFIMLWLYGQSWFLDFNLFDTNMRTLFQVHQINLSVAVWVGFLALFGIASDDGVVITSYLDQSFRKRRISSVKEARDATLAAGVRRVRPCLMTTATTILALIPVLTSTGRGSDIMVPMAIPSFGGMLIEVMTMLVVPVLYCSVMEWKLKLGIEDPRFEEDAKA</sequence>
<dbReference type="EMBL" id="CP043930">
    <property type="protein sequence ID" value="QGQ27116.1"/>
    <property type="molecule type" value="Genomic_DNA"/>
</dbReference>
<feature type="transmembrane region" description="Helical" evidence="1">
    <location>
        <begin position="693"/>
        <end position="715"/>
    </location>
</feature>
<keyword evidence="1" id="KW-0812">Transmembrane</keyword>
<feature type="transmembrane region" description="Helical" evidence="1">
    <location>
        <begin position="597"/>
        <end position="620"/>
    </location>
</feature>
<organism evidence="2 3">
    <name type="scientific">Gimesia benthica</name>
    <dbReference type="NCBI Taxonomy" id="2608982"/>
    <lineage>
        <taxon>Bacteria</taxon>
        <taxon>Pseudomonadati</taxon>
        <taxon>Planctomycetota</taxon>
        <taxon>Planctomycetia</taxon>
        <taxon>Planctomycetales</taxon>
        <taxon>Planctomycetaceae</taxon>
        <taxon>Gimesia</taxon>
    </lineage>
</organism>
<dbReference type="PRINTS" id="PR00702">
    <property type="entry name" value="ACRIFLAVINRP"/>
</dbReference>
<dbReference type="GO" id="GO:0005886">
    <property type="term" value="C:plasma membrane"/>
    <property type="evidence" value="ECO:0007669"/>
    <property type="project" value="TreeGrafter"/>
</dbReference>
<reference evidence="2 3" key="1">
    <citation type="submission" date="2019-09" db="EMBL/GenBank/DDBJ databases">
        <title>Gimesia benthica sp. nov., a novel bacterium isolated from deep-sea water of the Northwest Indian Ocean.</title>
        <authorList>
            <person name="Dai X."/>
        </authorList>
    </citation>
    <scope>NUCLEOTIDE SEQUENCE [LARGE SCALE GENOMIC DNA]</scope>
    <source>
        <strain evidence="2 3">E7</strain>
    </source>
</reference>
<dbReference type="Gene3D" id="1.20.1640.10">
    <property type="entry name" value="Multidrug efflux transporter AcrB transmembrane domain"/>
    <property type="match status" value="3"/>
</dbReference>
<dbReference type="GO" id="GO:0042910">
    <property type="term" value="F:xenobiotic transmembrane transporter activity"/>
    <property type="evidence" value="ECO:0007669"/>
    <property type="project" value="TreeGrafter"/>
</dbReference>
<dbReference type="KEGG" id="gim:F1728_27585"/>